<dbReference type="EnsemblPlants" id="AVESA.00010b.r2.4CG1257720.1">
    <property type="protein sequence ID" value="AVESA.00010b.r2.4CG1257720.1.CDS"/>
    <property type="gene ID" value="AVESA.00010b.r2.4CG1257720"/>
</dbReference>
<name>A0ACD5WQH8_AVESA</name>
<dbReference type="Proteomes" id="UP001732700">
    <property type="component" value="Chromosome 4C"/>
</dbReference>
<evidence type="ECO:0000313" key="1">
    <source>
        <dbReference type="EnsemblPlants" id="AVESA.00010b.r2.4CG1257720.1.CDS"/>
    </source>
</evidence>
<proteinExistence type="predicted"/>
<organism evidence="1 2">
    <name type="scientific">Avena sativa</name>
    <name type="common">Oat</name>
    <dbReference type="NCBI Taxonomy" id="4498"/>
    <lineage>
        <taxon>Eukaryota</taxon>
        <taxon>Viridiplantae</taxon>
        <taxon>Streptophyta</taxon>
        <taxon>Embryophyta</taxon>
        <taxon>Tracheophyta</taxon>
        <taxon>Spermatophyta</taxon>
        <taxon>Magnoliopsida</taxon>
        <taxon>Liliopsida</taxon>
        <taxon>Poales</taxon>
        <taxon>Poaceae</taxon>
        <taxon>BOP clade</taxon>
        <taxon>Pooideae</taxon>
        <taxon>Poodae</taxon>
        <taxon>Poeae</taxon>
        <taxon>Poeae Chloroplast Group 1 (Aveneae type)</taxon>
        <taxon>Aveninae</taxon>
        <taxon>Avena</taxon>
    </lineage>
</organism>
<reference evidence="1" key="1">
    <citation type="submission" date="2021-05" db="EMBL/GenBank/DDBJ databases">
        <authorList>
            <person name="Scholz U."/>
            <person name="Mascher M."/>
            <person name="Fiebig A."/>
        </authorList>
    </citation>
    <scope>NUCLEOTIDE SEQUENCE [LARGE SCALE GENOMIC DNA]</scope>
</reference>
<keyword evidence="2" id="KW-1185">Reference proteome</keyword>
<sequence>MEIPKEAMSGLHRRRRRRVSQHAHWLSQEEISYYDDSRETTSSSEEEEDEKEEEEEEEEEEEKDDEEGEDEEEELAPESSMEKDKDDFARHRQSWESSFSRGQLTFDLITSLSPMVYTHCTPSCLPWAAELATSLQICSIKIAQIKHLQWPLHVYGTVAARDYVDHKRNILFFRPRSGSQTLTKSDPYLHLTGPRRGILSVDLVHIEVRLMVKQGQSWAEDRELVTQVIRYRNTYNCDWFYSYLTNYLCKIELCSEQLKESRQATVLAVRVTKGSPFKYGGQVLCCASPYEEDPCRMIVLFDSKYGTMSLDPDATTMRMDPDGTMRMDPDGYLDLSRRVVSVQGTLKIFINTYSRSGSILASSLVKFRAKDCQTSSATCFLHNRRKAKDQVKITVAWSRFARNLSHVEIDCFTSLYVE</sequence>
<evidence type="ECO:0000313" key="2">
    <source>
        <dbReference type="Proteomes" id="UP001732700"/>
    </source>
</evidence>
<reference evidence="1" key="2">
    <citation type="submission" date="2025-09" db="UniProtKB">
        <authorList>
            <consortium name="EnsemblPlants"/>
        </authorList>
    </citation>
    <scope>IDENTIFICATION</scope>
</reference>
<protein>
    <submittedName>
        <fullName evidence="1">Uncharacterized protein</fullName>
    </submittedName>
</protein>
<accession>A0ACD5WQH8</accession>